<accession>A0A2Z5FUX7</accession>
<sequence>MNSIRPLRIELFCGIRLAEIVSAAPSSSGWVDEVIGSPDLCA</sequence>
<proteinExistence type="predicted"/>
<gene>
    <name evidence="1" type="ORF">ACPOL_1345</name>
</gene>
<reference evidence="1 2" key="1">
    <citation type="journal article" date="2018" name="Front. Microbiol.">
        <title>Hydrolytic Capabilities as a Key to Environmental Success: Chitinolytic and Cellulolytic Acidobacteria From Acidic Sub-arctic Soils and Boreal Peatlands.</title>
        <authorList>
            <person name="Belova S.E."/>
            <person name="Ravin N.V."/>
            <person name="Pankratov T.A."/>
            <person name="Rakitin A.L."/>
            <person name="Ivanova A.A."/>
            <person name="Beletsky A.V."/>
            <person name="Mardanov A.V."/>
            <person name="Sinninghe Damste J.S."/>
            <person name="Dedysh S.N."/>
        </authorList>
    </citation>
    <scope>NUCLEOTIDE SEQUENCE [LARGE SCALE GENOMIC DNA]</scope>
    <source>
        <strain evidence="1 2">SBC82</strain>
    </source>
</reference>
<dbReference type="Proteomes" id="UP000253606">
    <property type="component" value="Chromosome"/>
</dbReference>
<dbReference type="KEGG" id="abas:ACPOL_1345"/>
<dbReference type="AlphaFoldDB" id="A0A2Z5FUX7"/>
<evidence type="ECO:0000313" key="2">
    <source>
        <dbReference type="Proteomes" id="UP000253606"/>
    </source>
</evidence>
<name>A0A2Z5FUX7_9BACT</name>
<protein>
    <submittedName>
        <fullName evidence="1">Uncharacterized protein</fullName>
    </submittedName>
</protein>
<keyword evidence="2" id="KW-1185">Reference proteome</keyword>
<dbReference type="EMBL" id="CP030840">
    <property type="protein sequence ID" value="AXC10693.1"/>
    <property type="molecule type" value="Genomic_DNA"/>
</dbReference>
<evidence type="ECO:0000313" key="1">
    <source>
        <dbReference type="EMBL" id="AXC10693.1"/>
    </source>
</evidence>
<organism evidence="1 2">
    <name type="scientific">Acidisarcina polymorpha</name>
    <dbReference type="NCBI Taxonomy" id="2211140"/>
    <lineage>
        <taxon>Bacteria</taxon>
        <taxon>Pseudomonadati</taxon>
        <taxon>Acidobacteriota</taxon>
        <taxon>Terriglobia</taxon>
        <taxon>Terriglobales</taxon>
        <taxon>Acidobacteriaceae</taxon>
        <taxon>Acidisarcina</taxon>
    </lineage>
</organism>